<dbReference type="PANTHER" id="PTHR46630">
    <property type="entry name" value="TETRATRICOPEPTIDE REPEAT PROTEIN 29"/>
    <property type="match status" value="1"/>
</dbReference>
<dbReference type="SUPFAM" id="SSF48452">
    <property type="entry name" value="TPR-like"/>
    <property type="match status" value="2"/>
</dbReference>
<sequence>MSRITFIIAMALAIGLSVPLQATPHPWAHLSLPQQAEAIKEAIDKLQAKDHDEIIDLAGLLHQIGQKLEDHSIMAEAIRQQAWAYGKKQDLTKSARYYFELEQLYRQLNNNGGLGKAYFNIGKLFARAHEYDEALRYYALAKDHYAAAGLDDKVSMALYQMGWCHLDKQQPDVATGLLKEALKTCSEQNKKQKSEIYNLLGWTAKDMGDHHTARHYYRQSLQPLDDSDKWAKKRAIAMNNIGESFLLEGHHDSAAIYLQKALEMKAILKDPEFSLSTMVSLAEMDYQRGLYIKAVARLEAGLKDVDPTNLSNQINEALALLTTIAQDQKVNISFPGTLLQLGMQQQRQQFLALQKLKGELDKFSIKAGQDLYTHEMESQKLEASLVSQRHQKYRWSTASAFLLCVALIGFIYARIQKKYKTRAEKDKKEFVNEQMKNYDQRILQMLIVKAEYEEIKSKLKRDFGLGDVDFPGQADG</sequence>
<comment type="subcellular location">
    <subcellularLocation>
        <location evidence="1">Cytoplasm</location>
    </subcellularLocation>
</comment>
<evidence type="ECO:0000256" key="3">
    <source>
        <dbReference type="ARBA" id="ARBA00022737"/>
    </source>
</evidence>
<keyword evidence="4" id="KW-0802">TPR repeat</keyword>
<dbReference type="InterPro" id="IPR011990">
    <property type="entry name" value="TPR-like_helical_dom_sf"/>
</dbReference>
<evidence type="ECO:0000313" key="7">
    <source>
        <dbReference type="EMBL" id="MDN5217370.1"/>
    </source>
</evidence>
<keyword evidence="6" id="KW-0472">Membrane</keyword>
<feature type="transmembrane region" description="Helical" evidence="6">
    <location>
        <begin position="393"/>
        <end position="413"/>
    </location>
</feature>
<reference evidence="7" key="1">
    <citation type="submission" date="2023-06" db="EMBL/GenBank/DDBJ databases">
        <title>Genomic of Agaribacillus aureum.</title>
        <authorList>
            <person name="Wang G."/>
        </authorList>
    </citation>
    <scope>NUCLEOTIDE SEQUENCE</scope>
    <source>
        <strain evidence="7">BMA12</strain>
    </source>
</reference>
<dbReference type="SMART" id="SM00028">
    <property type="entry name" value="TPR"/>
    <property type="match status" value="5"/>
</dbReference>
<keyword evidence="2" id="KW-0963">Cytoplasm</keyword>
<evidence type="ECO:0000256" key="1">
    <source>
        <dbReference type="ARBA" id="ARBA00004496"/>
    </source>
</evidence>
<comment type="caution">
    <text evidence="7">The sequence shown here is derived from an EMBL/GenBank/DDBJ whole genome shotgun (WGS) entry which is preliminary data.</text>
</comment>
<keyword evidence="3" id="KW-0677">Repeat</keyword>
<comment type="similarity">
    <text evidence="5">Belongs to the Rap family.</text>
</comment>
<dbReference type="Proteomes" id="UP001172083">
    <property type="component" value="Unassembled WGS sequence"/>
</dbReference>
<dbReference type="PANTHER" id="PTHR46630:SF1">
    <property type="entry name" value="TETRATRICOPEPTIDE REPEAT PROTEIN 29"/>
    <property type="match status" value="1"/>
</dbReference>
<evidence type="ECO:0000313" key="8">
    <source>
        <dbReference type="Proteomes" id="UP001172083"/>
    </source>
</evidence>
<keyword evidence="8" id="KW-1185">Reference proteome</keyword>
<evidence type="ECO:0000256" key="5">
    <source>
        <dbReference type="ARBA" id="ARBA00038253"/>
    </source>
</evidence>
<protein>
    <recommendedName>
        <fullName evidence="9">Tetratricopeptide repeat protein</fullName>
    </recommendedName>
</protein>
<keyword evidence="6" id="KW-1133">Transmembrane helix</keyword>
<evidence type="ECO:0000256" key="6">
    <source>
        <dbReference type="SAM" id="Phobius"/>
    </source>
</evidence>
<evidence type="ECO:0000256" key="2">
    <source>
        <dbReference type="ARBA" id="ARBA00022490"/>
    </source>
</evidence>
<organism evidence="7 8">
    <name type="scientific">Agaribacillus aureus</name>
    <dbReference type="NCBI Taxonomy" id="3051825"/>
    <lineage>
        <taxon>Bacteria</taxon>
        <taxon>Pseudomonadati</taxon>
        <taxon>Bacteroidota</taxon>
        <taxon>Cytophagia</taxon>
        <taxon>Cytophagales</taxon>
        <taxon>Splendidivirgaceae</taxon>
        <taxon>Agaribacillus</taxon>
    </lineage>
</organism>
<dbReference type="Pfam" id="PF13424">
    <property type="entry name" value="TPR_12"/>
    <property type="match status" value="1"/>
</dbReference>
<evidence type="ECO:0008006" key="9">
    <source>
        <dbReference type="Google" id="ProtNLM"/>
    </source>
</evidence>
<gene>
    <name evidence="7" type="ORF">QQ020_35175</name>
</gene>
<keyword evidence="6" id="KW-0812">Transmembrane</keyword>
<dbReference type="Gene3D" id="1.25.40.10">
    <property type="entry name" value="Tetratricopeptide repeat domain"/>
    <property type="match status" value="2"/>
</dbReference>
<proteinExistence type="inferred from homology"/>
<dbReference type="InterPro" id="IPR019734">
    <property type="entry name" value="TPR_rpt"/>
</dbReference>
<dbReference type="InterPro" id="IPR051476">
    <property type="entry name" value="Bac_ResReg_Asp_Phosphatase"/>
</dbReference>
<dbReference type="RefSeq" id="WP_346762706.1">
    <property type="nucleotide sequence ID" value="NZ_JAUJEB010000015.1"/>
</dbReference>
<name>A0ABT8LKX3_9BACT</name>
<evidence type="ECO:0000256" key="4">
    <source>
        <dbReference type="ARBA" id="ARBA00022803"/>
    </source>
</evidence>
<accession>A0ABT8LKX3</accession>
<dbReference type="Pfam" id="PF13181">
    <property type="entry name" value="TPR_8"/>
    <property type="match status" value="2"/>
</dbReference>
<dbReference type="EMBL" id="JAUJEB010000015">
    <property type="protein sequence ID" value="MDN5217370.1"/>
    <property type="molecule type" value="Genomic_DNA"/>
</dbReference>